<dbReference type="OrthoDB" id="2932110at2"/>
<dbReference type="RefSeq" id="WP_142540446.1">
    <property type="nucleotide sequence ID" value="NZ_BMIE01000001.1"/>
</dbReference>
<dbReference type="Proteomes" id="UP000317316">
    <property type="component" value="Unassembled WGS sequence"/>
</dbReference>
<proteinExistence type="predicted"/>
<name>A0A544SX66_9BACI</name>
<evidence type="ECO:0000313" key="2">
    <source>
        <dbReference type="Proteomes" id="UP000317316"/>
    </source>
</evidence>
<evidence type="ECO:0008006" key="3">
    <source>
        <dbReference type="Google" id="ProtNLM"/>
    </source>
</evidence>
<organism evidence="1 2">
    <name type="scientific">Psychrobacillus lasiicapitis</name>
    <dbReference type="NCBI Taxonomy" id="1636719"/>
    <lineage>
        <taxon>Bacteria</taxon>
        <taxon>Bacillati</taxon>
        <taxon>Bacillota</taxon>
        <taxon>Bacilli</taxon>
        <taxon>Bacillales</taxon>
        <taxon>Bacillaceae</taxon>
        <taxon>Psychrobacillus</taxon>
    </lineage>
</organism>
<dbReference type="AlphaFoldDB" id="A0A544SX66"/>
<gene>
    <name evidence="1" type="ORF">FG382_18880</name>
</gene>
<reference evidence="1 2" key="1">
    <citation type="submission" date="2019-05" db="EMBL/GenBank/DDBJ databases">
        <title>Psychrobacillus vulpis sp. nov., a new species isolated from feces of a red fox that inhabits in The Tablas de Daimiel Natural Park, Albacete, Spain.</title>
        <authorList>
            <person name="Rodriguez M."/>
            <person name="Reina J.C."/>
            <person name="Bejar V."/>
            <person name="Llamas I."/>
        </authorList>
    </citation>
    <scope>NUCLEOTIDE SEQUENCE [LARGE SCALE GENOMIC DNA]</scope>
    <source>
        <strain evidence="1 2">NEAU-3TGS17</strain>
    </source>
</reference>
<sequence>MEDHTQMSWKEDNVIGQLHNSVDNVTLAVGQALTHPTEQAIQNAQNMIERAERSVTMALESRGDLGPINMLQEQLNQDKEKLNRIH</sequence>
<comment type="caution">
    <text evidence="1">The sequence shown here is derived from an EMBL/GenBank/DDBJ whole genome shotgun (WGS) entry which is preliminary data.</text>
</comment>
<evidence type="ECO:0000313" key="1">
    <source>
        <dbReference type="EMBL" id="TQR09805.1"/>
    </source>
</evidence>
<keyword evidence="2" id="KW-1185">Reference proteome</keyword>
<dbReference type="EMBL" id="VDGH01000012">
    <property type="protein sequence ID" value="TQR09805.1"/>
    <property type="molecule type" value="Genomic_DNA"/>
</dbReference>
<protein>
    <recommendedName>
        <fullName evidence="3">DUF2564 family protein</fullName>
    </recommendedName>
</protein>
<accession>A0A544SX66</accession>